<dbReference type="AlphaFoldDB" id="A0A9P5U1T4"/>
<name>A0A9P5U1T4_9AGAR</name>
<sequence length="254" mass="29320">GLNEFAKVKVALRKGQAHDAIWDLQDAILHIKSCIGVKYKNSSSQERNIHSTKYIRAIRNRKDGWAEKYHHAHQCLVDLGHIDAESERFPWLADEDMYLKNIQEDASLGQASQLAGWIWGMQWFQENGGKDLKSVLEGKRILWHQNRVDTLQYIKEVELLEAKFRWFIQSCEVMNSIWREFGSVSSLSPDSTSTTDNPSMRAHTRTLCNVHTGITKWRNRLVPNLNVWVGVGQRKASCLSCMCKKEDHRCRLIG</sequence>
<comment type="caution">
    <text evidence="1">The sequence shown here is derived from an EMBL/GenBank/DDBJ whole genome shotgun (WGS) entry which is preliminary data.</text>
</comment>
<dbReference type="EMBL" id="JADNRY010000134">
    <property type="protein sequence ID" value="KAF9063990.1"/>
    <property type="molecule type" value="Genomic_DNA"/>
</dbReference>
<organism evidence="1 2">
    <name type="scientific">Rhodocollybia butyracea</name>
    <dbReference type="NCBI Taxonomy" id="206335"/>
    <lineage>
        <taxon>Eukaryota</taxon>
        <taxon>Fungi</taxon>
        <taxon>Dikarya</taxon>
        <taxon>Basidiomycota</taxon>
        <taxon>Agaricomycotina</taxon>
        <taxon>Agaricomycetes</taxon>
        <taxon>Agaricomycetidae</taxon>
        <taxon>Agaricales</taxon>
        <taxon>Marasmiineae</taxon>
        <taxon>Omphalotaceae</taxon>
        <taxon>Rhodocollybia</taxon>
    </lineage>
</organism>
<dbReference type="OrthoDB" id="3256058at2759"/>
<feature type="non-terminal residue" evidence="1">
    <location>
        <position position="1"/>
    </location>
</feature>
<reference evidence="1" key="1">
    <citation type="submission" date="2020-11" db="EMBL/GenBank/DDBJ databases">
        <authorList>
            <consortium name="DOE Joint Genome Institute"/>
            <person name="Ahrendt S."/>
            <person name="Riley R."/>
            <person name="Andreopoulos W."/>
            <person name="Labutti K."/>
            <person name="Pangilinan J."/>
            <person name="Ruiz-Duenas F.J."/>
            <person name="Barrasa J.M."/>
            <person name="Sanchez-Garcia M."/>
            <person name="Camarero S."/>
            <person name="Miyauchi S."/>
            <person name="Serrano A."/>
            <person name="Linde D."/>
            <person name="Babiker R."/>
            <person name="Drula E."/>
            <person name="Ayuso-Fernandez I."/>
            <person name="Pacheco R."/>
            <person name="Padilla G."/>
            <person name="Ferreira P."/>
            <person name="Barriuso J."/>
            <person name="Kellner H."/>
            <person name="Castanera R."/>
            <person name="Alfaro M."/>
            <person name="Ramirez L."/>
            <person name="Pisabarro A.G."/>
            <person name="Kuo A."/>
            <person name="Tritt A."/>
            <person name="Lipzen A."/>
            <person name="He G."/>
            <person name="Yan M."/>
            <person name="Ng V."/>
            <person name="Cullen D."/>
            <person name="Martin F."/>
            <person name="Rosso M.-N."/>
            <person name="Henrissat B."/>
            <person name="Hibbett D."/>
            <person name="Martinez A.T."/>
            <person name="Grigoriev I.V."/>
        </authorList>
    </citation>
    <scope>NUCLEOTIDE SEQUENCE</scope>
    <source>
        <strain evidence="1">AH 40177</strain>
    </source>
</reference>
<proteinExistence type="predicted"/>
<dbReference type="Proteomes" id="UP000772434">
    <property type="component" value="Unassembled WGS sequence"/>
</dbReference>
<protein>
    <submittedName>
        <fullName evidence="1">Uncharacterized protein</fullName>
    </submittedName>
</protein>
<feature type="non-terminal residue" evidence="1">
    <location>
        <position position="254"/>
    </location>
</feature>
<evidence type="ECO:0000313" key="2">
    <source>
        <dbReference type="Proteomes" id="UP000772434"/>
    </source>
</evidence>
<evidence type="ECO:0000313" key="1">
    <source>
        <dbReference type="EMBL" id="KAF9063990.1"/>
    </source>
</evidence>
<keyword evidence="2" id="KW-1185">Reference proteome</keyword>
<gene>
    <name evidence="1" type="ORF">BDP27DRAFT_1475350</name>
</gene>
<accession>A0A9P5U1T4</accession>